<sequence length="64" mass="7506">MKKRHEQKLIILSMLMILALNIPLILLFDSSKPLFGFPITYIYIFSACLFSIGTTYLIVKKYYE</sequence>
<dbReference type="OrthoDB" id="1274170at2"/>
<accession>A0A1D9P899</accession>
<dbReference type="Proteomes" id="UP000178198">
    <property type="component" value="Chromosome"/>
</dbReference>
<reference evidence="2 3" key="1">
    <citation type="submission" date="2016-10" db="EMBL/GenBank/DDBJ databases">
        <title>Complete Genome Sequence of Flavobacterium sp. PK15.</title>
        <authorList>
            <person name="Ekwe A."/>
            <person name="Kim S.B."/>
        </authorList>
    </citation>
    <scope>NUCLEOTIDE SEQUENCE [LARGE SCALE GENOMIC DNA]</scope>
    <source>
        <strain evidence="2 3">PK15</strain>
    </source>
</reference>
<organism evidence="2 3">
    <name type="scientific">Flavobacterium commune</name>
    <dbReference type="NCBI Taxonomy" id="1306519"/>
    <lineage>
        <taxon>Bacteria</taxon>
        <taxon>Pseudomonadati</taxon>
        <taxon>Bacteroidota</taxon>
        <taxon>Flavobacteriia</taxon>
        <taxon>Flavobacteriales</taxon>
        <taxon>Flavobacteriaceae</taxon>
        <taxon>Flavobacterium</taxon>
    </lineage>
</organism>
<feature type="transmembrane region" description="Helical" evidence="1">
    <location>
        <begin position="9"/>
        <end position="28"/>
    </location>
</feature>
<name>A0A1D9P899_9FLAO</name>
<feature type="transmembrane region" description="Helical" evidence="1">
    <location>
        <begin position="40"/>
        <end position="59"/>
    </location>
</feature>
<proteinExistence type="predicted"/>
<gene>
    <name evidence="2" type="ORF">BIW12_04490</name>
</gene>
<dbReference type="EMBL" id="CP017774">
    <property type="protein sequence ID" value="AOZ98752.1"/>
    <property type="molecule type" value="Genomic_DNA"/>
</dbReference>
<dbReference type="KEGG" id="fcm:BIW12_04490"/>
<keyword evidence="1" id="KW-0812">Transmembrane</keyword>
<keyword evidence="1" id="KW-0472">Membrane</keyword>
<keyword evidence="1" id="KW-1133">Transmembrane helix</keyword>
<protein>
    <submittedName>
        <fullName evidence="2">Uncharacterized protein</fullName>
    </submittedName>
</protein>
<dbReference type="RefSeq" id="WP_071184001.1">
    <property type="nucleotide sequence ID" value="NZ_CP017774.1"/>
</dbReference>
<evidence type="ECO:0000313" key="3">
    <source>
        <dbReference type="Proteomes" id="UP000178198"/>
    </source>
</evidence>
<dbReference type="STRING" id="1306519.BIW12_04490"/>
<dbReference type="AlphaFoldDB" id="A0A1D9P899"/>
<evidence type="ECO:0000256" key="1">
    <source>
        <dbReference type="SAM" id="Phobius"/>
    </source>
</evidence>
<keyword evidence="3" id="KW-1185">Reference proteome</keyword>
<evidence type="ECO:0000313" key="2">
    <source>
        <dbReference type="EMBL" id="AOZ98752.1"/>
    </source>
</evidence>